<evidence type="ECO:0000256" key="3">
    <source>
        <dbReference type="ARBA" id="ARBA00022801"/>
    </source>
</evidence>
<sequence length="201" mass="23137">MKILKKSFGIAVTNCYILKDSSGDIVIDPGENAYEWVRKNSDNVLAVFNTHGHFDHVYDDYKFKEDGVKIYIHKNDAFMLENDNFNMLKKTCKADVLATDKDEFKVGEFKVIFHHFPGHTPGCCMLEVCKNDEKPVLFSGDFLFKNSIGRYDFPFSNALDMKESILKVLSFKDDFELFPGHGNSSFLSAEKPNLEHFLNYF</sequence>
<comment type="cofactor">
    <cofactor evidence="1">
        <name>Zn(2+)</name>
        <dbReference type="ChEBI" id="CHEBI:29105"/>
    </cofactor>
</comment>
<dbReference type="GO" id="GO:0016787">
    <property type="term" value="F:hydrolase activity"/>
    <property type="evidence" value="ECO:0007669"/>
    <property type="project" value="UniProtKB-KW"/>
</dbReference>
<dbReference type="RefSeq" id="WP_101637436.1">
    <property type="nucleotide sequence ID" value="NZ_PKHU01000005.1"/>
</dbReference>
<dbReference type="CDD" id="cd06262">
    <property type="entry name" value="metallo-hydrolase-like_MBL-fold"/>
    <property type="match status" value="1"/>
</dbReference>
<dbReference type="InterPro" id="IPR001279">
    <property type="entry name" value="Metallo-B-lactamas"/>
</dbReference>
<keyword evidence="2" id="KW-0479">Metal-binding</keyword>
<dbReference type="SUPFAM" id="SSF56281">
    <property type="entry name" value="Metallo-hydrolase/oxidoreductase"/>
    <property type="match status" value="1"/>
</dbReference>
<evidence type="ECO:0000259" key="5">
    <source>
        <dbReference type="SMART" id="SM00849"/>
    </source>
</evidence>
<accession>A0A2I1N9J0</accession>
<evidence type="ECO:0000256" key="2">
    <source>
        <dbReference type="ARBA" id="ARBA00022723"/>
    </source>
</evidence>
<dbReference type="Gene3D" id="3.60.15.10">
    <property type="entry name" value="Ribonuclease Z/Hydroxyacylglutathione hydrolase-like"/>
    <property type="match status" value="1"/>
</dbReference>
<dbReference type="SMART" id="SM00849">
    <property type="entry name" value="Lactamase_B"/>
    <property type="match status" value="1"/>
</dbReference>
<dbReference type="InterPro" id="IPR036866">
    <property type="entry name" value="RibonucZ/Hydroxyglut_hydro"/>
</dbReference>
<name>A0A2I1N9J0_9BACT</name>
<dbReference type="AlphaFoldDB" id="A0A2I1N9J0"/>
<feature type="domain" description="Metallo-beta-lactamase" evidence="5">
    <location>
        <begin position="12"/>
        <end position="181"/>
    </location>
</feature>
<dbReference type="GO" id="GO:0046872">
    <property type="term" value="F:metal ion binding"/>
    <property type="evidence" value="ECO:0007669"/>
    <property type="project" value="UniProtKB-KW"/>
</dbReference>
<evidence type="ECO:0000313" key="7">
    <source>
        <dbReference type="Proteomes" id="UP000234639"/>
    </source>
</evidence>
<evidence type="ECO:0000313" key="6">
    <source>
        <dbReference type="EMBL" id="PKZ29046.1"/>
    </source>
</evidence>
<evidence type="ECO:0000256" key="4">
    <source>
        <dbReference type="ARBA" id="ARBA00022833"/>
    </source>
</evidence>
<comment type="caution">
    <text evidence="6">The sequence shown here is derived from an EMBL/GenBank/DDBJ whole genome shotgun (WGS) entry which is preliminary data.</text>
</comment>
<gene>
    <name evidence="6" type="ORF">CYJ41_06335</name>
</gene>
<proteinExistence type="predicted"/>
<dbReference type="EMBL" id="PKHU01000005">
    <property type="protein sequence ID" value="PKZ29046.1"/>
    <property type="molecule type" value="Genomic_DNA"/>
</dbReference>
<evidence type="ECO:0000256" key="1">
    <source>
        <dbReference type="ARBA" id="ARBA00001947"/>
    </source>
</evidence>
<keyword evidence="4" id="KW-0862">Zinc</keyword>
<dbReference type="Pfam" id="PF00753">
    <property type="entry name" value="Lactamase_B"/>
    <property type="match status" value="1"/>
</dbReference>
<dbReference type="Proteomes" id="UP000234639">
    <property type="component" value="Unassembled WGS sequence"/>
</dbReference>
<organism evidence="6 7">
    <name type="scientific">Campylobacter ureolyticus</name>
    <dbReference type="NCBI Taxonomy" id="827"/>
    <lineage>
        <taxon>Bacteria</taxon>
        <taxon>Pseudomonadati</taxon>
        <taxon>Campylobacterota</taxon>
        <taxon>Epsilonproteobacteria</taxon>
        <taxon>Campylobacterales</taxon>
        <taxon>Campylobacteraceae</taxon>
        <taxon>Campylobacter</taxon>
    </lineage>
</organism>
<dbReference type="PANTHER" id="PTHR46233">
    <property type="entry name" value="HYDROXYACYLGLUTATHIONE HYDROLASE GLOC"/>
    <property type="match status" value="1"/>
</dbReference>
<protein>
    <submittedName>
        <fullName evidence="6">MBL fold metallo-hydrolase</fullName>
    </submittedName>
</protein>
<dbReference type="PANTHER" id="PTHR46233:SF3">
    <property type="entry name" value="HYDROXYACYLGLUTATHIONE HYDROLASE GLOC"/>
    <property type="match status" value="1"/>
</dbReference>
<dbReference type="InterPro" id="IPR051453">
    <property type="entry name" value="MBL_Glyoxalase_II"/>
</dbReference>
<reference evidence="6 7" key="1">
    <citation type="submission" date="2017-12" db="EMBL/GenBank/DDBJ databases">
        <title>Phylogenetic diversity of female urinary microbiome.</title>
        <authorList>
            <person name="Thomas-White K."/>
            <person name="Wolfe A.J."/>
        </authorList>
    </citation>
    <scope>NUCLEOTIDE SEQUENCE [LARGE SCALE GENOMIC DNA]</scope>
    <source>
        <strain evidence="6 7">UMB0112</strain>
    </source>
</reference>
<keyword evidence="3 6" id="KW-0378">Hydrolase</keyword>